<dbReference type="Pfam" id="PF13456">
    <property type="entry name" value="RVT_3"/>
    <property type="match status" value="1"/>
</dbReference>
<keyword evidence="3" id="KW-1185">Reference proteome</keyword>
<dbReference type="InterPro" id="IPR002156">
    <property type="entry name" value="RNaseH_domain"/>
</dbReference>
<dbReference type="Gramene" id="evm.model.01.341">
    <property type="protein sequence ID" value="cds.evm.model.01.341"/>
    <property type="gene ID" value="evm.TU.01.341"/>
</dbReference>
<dbReference type="PANTHER" id="PTHR47074:SF11">
    <property type="entry name" value="REVERSE TRANSCRIPTASE-LIKE PROTEIN"/>
    <property type="match status" value="1"/>
</dbReference>
<protein>
    <recommendedName>
        <fullName evidence="1">RNase H type-1 domain-containing protein</fullName>
    </recommendedName>
</protein>
<dbReference type="InterPro" id="IPR052929">
    <property type="entry name" value="RNase_H-like_EbsB-rel"/>
</dbReference>
<dbReference type="EnsemblPlants" id="evm.model.01.341">
    <property type="protein sequence ID" value="cds.evm.model.01.341"/>
    <property type="gene ID" value="evm.TU.01.341"/>
</dbReference>
<evidence type="ECO:0000313" key="2">
    <source>
        <dbReference type="EnsemblPlants" id="cds.evm.model.01.341"/>
    </source>
</evidence>
<feature type="domain" description="RNase H type-1" evidence="1">
    <location>
        <begin position="80"/>
        <end position="145"/>
    </location>
</feature>
<dbReference type="EMBL" id="UZAU01000008">
    <property type="status" value="NOT_ANNOTATED_CDS"/>
    <property type="molecule type" value="Genomic_DNA"/>
</dbReference>
<dbReference type="Proteomes" id="UP000596661">
    <property type="component" value="Chromosome 1"/>
</dbReference>
<reference evidence="2" key="1">
    <citation type="submission" date="2018-11" db="EMBL/GenBank/DDBJ databases">
        <authorList>
            <person name="Grassa J C."/>
        </authorList>
    </citation>
    <scope>NUCLEOTIDE SEQUENCE [LARGE SCALE GENOMIC DNA]</scope>
</reference>
<evidence type="ECO:0000313" key="3">
    <source>
        <dbReference type="Proteomes" id="UP000596661"/>
    </source>
</evidence>
<reference evidence="2" key="2">
    <citation type="submission" date="2021-03" db="UniProtKB">
        <authorList>
            <consortium name="EnsemblPlants"/>
        </authorList>
    </citation>
    <scope>IDENTIFICATION</scope>
</reference>
<sequence>MEEFLVLCWRIWYRRNTFVHDKKMLSDELVSQWALSFLWHYQDAKSNLDLNAHVKPTETVVGLSSGSSKTFKLGNFNLFVDAGINEGNSCMGLGAVMIDGDGLVLCSSSDPVAASFHTHVAEATSLLSGLLLCCRLGYNSIIVFSNFLCLV</sequence>
<dbReference type="AlphaFoldDB" id="A0A803NNP9"/>
<organism evidence="2 3">
    <name type="scientific">Cannabis sativa</name>
    <name type="common">Hemp</name>
    <name type="synonym">Marijuana</name>
    <dbReference type="NCBI Taxonomy" id="3483"/>
    <lineage>
        <taxon>Eukaryota</taxon>
        <taxon>Viridiplantae</taxon>
        <taxon>Streptophyta</taxon>
        <taxon>Embryophyta</taxon>
        <taxon>Tracheophyta</taxon>
        <taxon>Spermatophyta</taxon>
        <taxon>Magnoliopsida</taxon>
        <taxon>eudicotyledons</taxon>
        <taxon>Gunneridae</taxon>
        <taxon>Pentapetalae</taxon>
        <taxon>rosids</taxon>
        <taxon>fabids</taxon>
        <taxon>Rosales</taxon>
        <taxon>Cannabaceae</taxon>
        <taxon>Cannabis</taxon>
    </lineage>
</organism>
<accession>A0A803NNP9</accession>
<dbReference type="PANTHER" id="PTHR47074">
    <property type="entry name" value="BNAC02G40300D PROTEIN"/>
    <property type="match status" value="1"/>
</dbReference>
<name>A0A803NNP9_CANSA</name>
<evidence type="ECO:0000259" key="1">
    <source>
        <dbReference type="Pfam" id="PF13456"/>
    </source>
</evidence>
<dbReference type="GO" id="GO:0004523">
    <property type="term" value="F:RNA-DNA hybrid ribonuclease activity"/>
    <property type="evidence" value="ECO:0007669"/>
    <property type="project" value="InterPro"/>
</dbReference>
<proteinExistence type="predicted"/>
<dbReference type="GO" id="GO:0003676">
    <property type="term" value="F:nucleic acid binding"/>
    <property type="evidence" value="ECO:0007669"/>
    <property type="project" value="InterPro"/>
</dbReference>